<reference evidence="1" key="1">
    <citation type="submission" date="2022-07" db="EMBL/GenBank/DDBJ databases">
        <title>Genome Sequence of Lecanicillium saksenae.</title>
        <authorList>
            <person name="Buettner E."/>
        </authorList>
    </citation>
    <scope>NUCLEOTIDE SEQUENCE</scope>
    <source>
        <strain evidence="1">VT-O1</strain>
    </source>
</reference>
<keyword evidence="2" id="KW-1185">Reference proteome</keyword>
<sequence>MAGTFHLLSALPLELRIAIWQAALPDFTGPSVFFYRDKRYWCARRLAENEAGYIPVTGEMGIKFRSDLLDQDNQFYVPPLWVNREAHSVASAWLHERGTRTRLPRPNEQCLFTPPFNGALDALYVSEDRWMQFCLECTNRMGEPDLLNQNLDLSSDLTKVAISDALFMRLDFGADFADVQIWFQYLTVLFVVIGTQPDEAPGSWRWEVQNTTGGVFVWHEENKEFLYQRGDDELFGDEVYERMGEVVNTGFREAMSRRVTADQGLEIRPVSIIRK</sequence>
<protein>
    <submittedName>
        <fullName evidence="1">Uncharacterized protein</fullName>
    </submittedName>
</protein>
<accession>A0ACC1QW25</accession>
<gene>
    <name evidence="1" type="ORF">NLG97_g5287</name>
</gene>
<dbReference type="EMBL" id="JANAKD010000583">
    <property type="protein sequence ID" value="KAJ3492582.1"/>
    <property type="molecule type" value="Genomic_DNA"/>
</dbReference>
<evidence type="ECO:0000313" key="2">
    <source>
        <dbReference type="Proteomes" id="UP001148737"/>
    </source>
</evidence>
<proteinExistence type="predicted"/>
<comment type="caution">
    <text evidence="1">The sequence shown here is derived from an EMBL/GenBank/DDBJ whole genome shotgun (WGS) entry which is preliminary data.</text>
</comment>
<name>A0ACC1QW25_9HYPO</name>
<evidence type="ECO:0000313" key="1">
    <source>
        <dbReference type="EMBL" id="KAJ3492582.1"/>
    </source>
</evidence>
<organism evidence="1 2">
    <name type="scientific">Lecanicillium saksenae</name>
    <dbReference type="NCBI Taxonomy" id="468837"/>
    <lineage>
        <taxon>Eukaryota</taxon>
        <taxon>Fungi</taxon>
        <taxon>Dikarya</taxon>
        <taxon>Ascomycota</taxon>
        <taxon>Pezizomycotina</taxon>
        <taxon>Sordariomycetes</taxon>
        <taxon>Hypocreomycetidae</taxon>
        <taxon>Hypocreales</taxon>
        <taxon>Cordycipitaceae</taxon>
        <taxon>Lecanicillium</taxon>
    </lineage>
</organism>
<dbReference type="Proteomes" id="UP001148737">
    <property type="component" value="Unassembled WGS sequence"/>
</dbReference>